<dbReference type="Gene3D" id="3.90.420.10">
    <property type="entry name" value="Oxidoreductase, molybdopterin-binding domain"/>
    <property type="match status" value="1"/>
</dbReference>
<organism evidence="2">
    <name type="scientific">marine sediment metagenome</name>
    <dbReference type="NCBI Taxonomy" id="412755"/>
    <lineage>
        <taxon>unclassified sequences</taxon>
        <taxon>metagenomes</taxon>
        <taxon>ecological metagenomes</taxon>
    </lineage>
</organism>
<dbReference type="GO" id="GO:0008482">
    <property type="term" value="F:sulfite oxidase activity"/>
    <property type="evidence" value="ECO:0007669"/>
    <property type="project" value="TreeGrafter"/>
</dbReference>
<name>X1T0D8_9ZZZZ</name>
<dbReference type="InterPro" id="IPR008335">
    <property type="entry name" value="Mopterin_OxRdtase_euk"/>
</dbReference>
<dbReference type="InterPro" id="IPR036374">
    <property type="entry name" value="OxRdtase_Mopterin-bd_sf"/>
</dbReference>
<dbReference type="GO" id="GO:0043546">
    <property type="term" value="F:molybdopterin cofactor binding"/>
    <property type="evidence" value="ECO:0007669"/>
    <property type="project" value="TreeGrafter"/>
</dbReference>
<dbReference type="SUPFAM" id="SSF56524">
    <property type="entry name" value="Oxidoreductase molybdopterin-binding domain"/>
    <property type="match status" value="1"/>
</dbReference>
<dbReference type="InterPro" id="IPR000572">
    <property type="entry name" value="OxRdtase_Mopterin-bd_dom"/>
</dbReference>
<evidence type="ECO:0000313" key="2">
    <source>
        <dbReference type="EMBL" id="GAI98787.1"/>
    </source>
</evidence>
<reference evidence="2" key="1">
    <citation type="journal article" date="2014" name="Front. Microbiol.">
        <title>High frequency of phylogenetically diverse reductive dehalogenase-homologous genes in deep subseafloor sedimentary metagenomes.</title>
        <authorList>
            <person name="Kawai M."/>
            <person name="Futagami T."/>
            <person name="Toyoda A."/>
            <person name="Takaki Y."/>
            <person name="Nishi S."/>
            <person name="Hori S."/>
            <person name="Arai W."/>
            <person name="Tsubouchi T."/>
            <person name="Morono Y."/>
            <person name="Uchiyama I."/>
            <person name="Ito T."/>
            <person name="Fujiyama A."/>
            <person name="Inagaki F."/>
            <person name="Takami H."/>
        </authorList>
    </citation>
    <scope>NUCLEOTIDE SEQUENCE</scope>
    <source>
        <strain evidence="2">Expedition CK06-06</strain>
    </source>
</reference>
<dbReference type="Pfam" id="PF00174">
    <property type="entry name" value="Oxidored_molyb"/>
    <property type="match status" value="1"/>
</dbReference>
<dbReference type="PANTHER" id="PTHR19372:SF7">
    <property type="entry name" value="SULFITE OXIDASE, MITOCHONDRIAL"/>
    <property type="match status" value="1"/>
</dbReference>
<comment type="caution">
    <text evidence="2">The sequence shown here is derived from an EMBL/GenBank/DDBJ whole genome shotgun (WGS) entry which is preliminary data.</text>
</comment>
<dbReference type="PANTHER" id="PTHR19372">
    <property type="entry name" value="SULFITE REDUCTASE"/>
    <property type="match status" value="1"/>
</dbReference>
<accession>X1T0D8</accession>
<dbReference type="PRINTS" id="PR00407">
    <property type="entry name" value="EUMOPTERIN"/>
</dbReference>
<evidence type="ECO:0000259" key="1">
    <source>
        <dbReference type="Pfam" id="PF00174"/>
    </source>
</evidence>
<protein>
    <recommendedName>
        <fullName evidence="1">Oxidoreductase molybdopterin-binding domain-containing protein</fullName>
    </recommendedName>
</protein>
<dbReference type="AlphaFoldDB" id="X1T0D8"/>
<feature type="domain" description="Oxidoreductase molybdopterin-binding" evidence="1">
    <location>
        <begin position="4"/>
        <end position="90"/>
    </location>
</feature>
<dbReference type="GO" id="GO:0020037">
    <property type="term" value="F:heme binding"/>
    <property type="evidence" value="ECO:0007669"/>
    <property type="project" value="TreeGrafter"/>
</dbReference>
<proteinExistence type="predicted"/>
<dbReference type="GO" id="GO:0006790">
    <property type="term" value="P:sulfur compound metabolic process"/>
    <property type="evidence" value="ECO:0007669"/>
    <property type="project" value="TreeGrafter"/>
</dbReference>
<sequence>MDYAEWEGVHLSAILEKVGIEAEYGSIVFHGLDGYSSELSWEETQNNLLFLALKVNGETLPEEHGFPVRLVAEDILGGRWVKWISSIEVRP</sequence>
<gene>
    <name evidence="2" type="ORF">S12H4_31540</name>
</gene>
<dbReference type="EMBL" id="BARW01018423">
    <property type="protein sequence ID" value="GAI98787.1"/>
    <property type="molecule type" value="Genomic_DNA"/>
</dbReference>